<reference evidence="2" key="1">
    <citation type="journal article" date="2020" name="Nat. Commun.">
        <title>Genome assembly of wild tea tree DASZ reveals pedigree and selection history of tea varieties.</title>
        <authorList>
            <person name="Zhang W."/>
            <person name="Zhang Y."/>
            <person name="Qiu H."/>
            <person name="Guo Y."/>
            <person name="Wan H."/>
            <person name="Zhang X."/>
            <person name="Scossa F."/>
            <person name="Alseekh S."/>
            <person name="Zhang Q."/>
            <person name="Wang P."/>
            <person name="Xu L."/>
            <person name="Schmidt M.H."/>
            <person name="Jia X."/>
            <person name="Li D."/>
            <person name="Zhu A."/>
            <person name="Guo F."/>
            <person name="Chen W."/>
            <person name="Ni D."/>
            <person name="Usadel B."/>
            <person name="Fernie A.R."/>
            <person name="Wen W."/>
        </authorList>
    </citation>
    <scope>NUCLEOTIDE SEQUENCE [LARGE SCALE GENOMIC DNA]</scope>
    <source>
        <strain evidence="2">cv. G240</strain>
    </source>
</reference>
<dbReference type="AlphaFoldDB" id="A0A7J7G0F8"/>
<dbReference type="EMBL" id="JACBKZ010000014">
    <property type="protein sequence ID" value="KAF5932736.1"/>
    <property type="molecule type" value="Genomic_DNA"/>
</dbReference>
<reference evidence="1 2" key="2">
    <citation type="submission" date="2020-07" db="EMBL/GenBank/DDBJ databases">
        <title>Genome assembly of wild tea tree DASZ reveals pedigree and selection history of tea varieties.</title>
        <authorList>
            <person name="Zhang W."/>
        </authorList>
    </citation>
    <scope>NUCLEOTIDE SEQUENCE [LARGE SCALE GENOMIC DNA]</scope>
    <source>
        <strain evidence="2">cv. G240</strain>
        <tissue evidence="1">Leaf</tissue>
    </source>
</reference>
<sequence length="84" mass="9817">MARFSKRASGKHDVLGAPMQMQCKCKHTMQQFLSKNAKQQLYFMQLGMRRIAQFSSRLTRRRYDTCAIRLVTPASNEPYIQCRA</sequence>
<evidence type="ECO:0000313" key="2">
    <source>
        <dbReference type="Proteomes" id="UP000593564"/>
    </source>
</evidence>
<accession>A0A7J7G0F8</accession>
<evidence type="ECO:0000313" key="1">
    <source>
        <dbReference type="EMBL" id="KAF5932736.1"/>
    </source>
</evidence>
<comment type="caution">
    <text evidence="1">The sequence shown here is derived from an EMBL/GenBank/DDBJ whole genome shotgun (WGS) entry which is preliminary data.</text>
</comment>
<protein>
    <submittedName>
        <fullName evidence="1">Uncharacterized protein</fullName>
    </submittedName>
</protein>
<keyword evidence="2" id="KW-1185">Reference proteome</keyword>
<dbReference type="Proteomes" id="UP000593564">
    <property type="component" value="Unassembled WGS sequence"/>
</dbReference>
<name>A0A7J7G0F8_CAMSI</name>
<proteinExistence type="predicted"/>
<gene>
    <name evidence="1" type="ORF">HYC85_028907</name>
</gene>
<organism evidence="1 2">
    <name type="scientific">Camellia sinensis</name>
    <name type="common">Tea plant</name>
    <name type="synonym">Thea sinensis</name>
    <dbReference type="NCBI Taxonomy" id="4442"/>
    <lineage>
        <taxon>Eukaryota</taxon>
        <taxon>Viridiplantae</taxon>
        <taxon>Streptophyta</taxon>
        <taxon>Embryophyta</taxon>
        <taxon>Tracheophyta</taxon>
        <taxon>Spermatophyta</taxon>
        <taxon>Magnoliopsida</taxon>
        <taxon>eudicotyledons</taxon>
        <taxon>Gunneridae</taxon>
        <taxon>Pentapetalae</taxon>
        <taxon>asterids</taxon>
        <taxon>Ericales</taxon>
        <taxon>Theaceae</taxon>
        <taxon>Camellia</taxon>
    </lineage>
</organism>